<dbReference type="OrthoDB" id="309640at2759"/>
<dbReference type="Proteomes" id="UP000070544">
    <property type="component" value="Unassembled WGS sequence"/>
</dbReference>
<dbReference type="GO" id="GO:0019239">
    <property type="term" value="F:deaminase activity"/>
    <property type="evidence" value="ECO:0007669"/>
    <property type="project" value="TreeGrafter"/>
</dbReference>
<accession>A0A139AXD9</accession>
<organism evidence="2 3">
    <name type="scientific">Gonapodya prolifera (strain JEL478)</name>
    <name type="common">Monoblepharis prolifera</name>
    <dbReference type="NCBI Taxonomy" id="1344416"/>
    <lineage>
        <taxon>Eukaryota</taxon>
        <taxon>Fungi</taxon>
        <taxon>Fungi incertae sedis</taxon>
        <taxon>Chytridiomycota</taxon>
        <taxon>Chytridiomycota incertae sedis</taxon>
        <taxon>Monoblepharidomycetes</taxon>
        <taxon>Monoblepharidales</taxon>
        <taxon>Gonapodyaceae</taxon>
        <taxon>Gonapodya</taxon>
    </lineage>
</organism>
<dbReference type="GO" id="GO:0005739">
    <property type="term" value="C:mitochondrion"/>
    <property type="evidence" value="ECO:0007669"/>
    <property type="project" value="TreeGrafter"/>
</dbReference>
<name>A0A139AXD9_GONPJ</name>
<dbReference type="PANTHER" id="PTHR11803:SF39">
    <property type="entry name" value="2-IMINOBUTANOATE_2-IMINOPROPANOATE DEAMINASE"/>
    <property type="match status" value="1"/>
</dbReference>
<dbReference type="Gene3D" id="3.30.1330.40">
    <property type="entry name" value="RutC-like"/>
    <property type="match status" value="1"/>
</dbReference>
<dbReference type="InterPro" id="IPR035959">
    <property type="entry name" value="RutC-like_sf"/>
</dbReference>
<comment type="similarity">
    <text evidence="1">Belongs to the RutC family.</text>
</comment>
<dbReference type="CDD" id="cd00448">
    <property type="entry name" value="YjgF_YER057c_UK114_family"/>
    <property type="match status" value="1"/>
</dbReference>
<keyword evidence="3" id="KW-1185">Reference proteome</keyword>
<dbReference type="SUPFAM" id="SSF55298">
    <property type="entry name" value="YjgF-like"/>
    <property type="match status" value="1"/>
</dbReference>
<dbReference type="PANTHER" id="PTHR11803">
    <property type="entry name" value="2-IMINOBUTANOATE/2-IMINOPROPANOATE DEAMINASE RIDA"/>
    <property type="match status" value="1"/>
</dbReference>
<dbReference type="PROSITE" id="PS01094">
    <property type="entry name" value="UPF0076"/>
    <property type="match status" value="1"/>
</dbReference>
<sequence>MQHFARTPSAIPSLLRTLMTHKDLTPVFPAGAKPLAPYTPGIKAGGFLFVSGQLGIVDGKLVEGVEEQTRVALENLKTVVEAGGSSIDKICKITVFLNDINDFAKMNGVYGKFFDNHKPARSAFQVGKLPLDGLVEIEAIVLA</sequence>
<dbReference type="EMBL" id="KQ965733">
    <property type="protein sequence ID" value="KXS21243.1"/>
    <property type="molecule type" value="Genomic_DNA"/>
</dbReference>
<dbReference type="STRING" id="1344416.A0A139AXD9"/>
<dbReference type="OMA" id="CKSTVWL"/>
<dbReference type="GO" id="GO:0005829">
    <property type="term" value="C:cytosol"/>
    <property type="evidence" value="ECO:0007669"/>
    <property type="project" value="TreeGrafter"/>
</dbReference>
<dbReference type="InterPro" id="IPR019897">
    <property type="entry name" value="RidA_CS"/>
</dbReference>
<dbReference type="NCBIfam" id="TIGR00004">
    <property type="entry name" value="Rid family detoxifying hydrolase"/>
    <property type="match status" value="1"/>
</dbReference>
<dbReference type="AlphaFoldDB" id="A0A139AXD9"/>
<dbReference type="Pfam" id="PF01042">
    <property type="entry name" value="Ribonuc_L-PSP"/>
    <property type="match status" value="1"/>
</dbReference>
<dbReference type="InterPro" id="IPR006056">
    <property type="entry name" value="RidA"/>
</dbReference>
<proteinExistence type="inferred from homology"/>
<evidence type="ECO:0000256" key="1">
    <source>
        <dbReference type="ARBA" id="ARBA00010552"/>
    </source>
</evidence>
<evidence type="ECO:0000313" key="2">
    <source>
        <dbReference type="EMBL" id="KXS21243.1"/>
    </source>
</evidence>
<dbReference type="FunFam" id="3.30.1330.40:FF:000001">
    <property type="entry name" value="L-PSP family endoribonuclease"/>
    <property type="match status" value="1"/>
</dbReference>
<reference evidence="2 3" key="1">
    <citation type="journal article" date="2015" name="Genome Biol. Evol.">
        <title>Phylogenomic analyses indicate that early fungi evolved digesting cell walls of algal ancestors of land plants.</title>
        <authorList>
            <person name="Chang Y."/>
            <person name="Wang S."/>
            <person name="Sekimoto S."/>
            <person name="Aerts A.L."/>
            <person name="Choi C."/>
            <person name="Clum A."/>
            <person name="LaButti K.M."/>
            <person name="Lindquist E.A."/>
            <person name="Yee Ngan C."/>
            <person name="Ohm R.A."/>
            <person name="Salamov A.A."/>
            <person name="Grigoriev I.V."/>
            <person name="Spatafora J.W."/>
            <person name="Berbee M.L."/>
        </authorList>
    </citation>
    <scope>NUCLEOTIDE SEQUENCE [LARGE SCALE GENOMIC DNA]</scope>
    <source>
        <strain evidence="2 3">JEL478</strain>
    </source>
</reference>
<protein>
    <submittedName>
        <fullName evidence="2">YjgF-like protein</fullName>
    </submittedName>
</protein>
<evidence type="ECO:0000313" key="3">
    <source>
        <dbReference type="Proteomes" id="UP000070544"/>
    </source>
</evidence>
<gene>
    <name evidence="2" type="ORF">M427DRAFT_51494</name>
</gene>
<dbReference type="InterPro" id="IPR006175">
    <property type="entry name" value="YjgF/YER057c/UK114"/>
</dbReference>